<dbReference type="RefSeq" id="WP_053234956.1">
    <property type="nucleotide sequence ID" value="NZ_CP011125.1"/>
</dbReference>
<evidence type="ECO:0000256" key="1">
    <source>
        <dbReference type="ARBA" id="ARBA00022741"/>
    </source>
</evidence>
<protein>
    <submittedName>
        <fullName evidence="7">ClpB protein</fullName>
    </submittedName>
</protein>
<keyword evidence="2" id="KW-0067">ATP-binding</keyword>
<dbReference type="PANTHER" id="PTHR11638:SF18">
    <property type="entry name" value="HEAT SHOCK PROTEIN 104"/>
    <property type="match status" value="1"/>
</dbReference>
<dbReference type="Gene3D" id="1.10.8.60">
    <property type="match status" value="1"/>
</dbReference>
<dbReference type="CDD" id="cd19499">
    <property type="entry name" value="RecA-like_ClpB_Hsp104-like"/>
    <property type="match status" value="1"/>
</dbReference>
<evidence type="ECO:0000313" key="8">
    <source>
        <dbReference type="Proteomes" id="UP000034883"/>
    </source>
</evidence>
<reference evidence="7 8" key="1">
    <citation type="submission" date="2015-03" db="EMBL/GenBank/DDBJ databases">
        <title>Genome assembly of Sandaracinus amylolyticus DSM 53668.</title>
        <authorList>
            <person name="Sharma G."/>
            <person name="Subramanian S."/>
        </authorList>
    </citation>
    <scope>NUCLEOTIDE SEQUENCE [LARGE SCALE GENOMIC DNA]</scope>
    <source>
        <strain evidence="7 8">DSM 53668</strain>
    </source>
</reference>
<dbReference type="GO" id="GO:0016887">
    <property type="term" value="F:ATP hydrolysis activity"/>
    <property type="evidence" value="ECO:0007669"/>
    <property type="project" value="InterPro"/>
</dbReference>
<dbReference type="SUPFAM" id="SSF52540">
    <property type="entry name" value="P-loop containing nucleoside triphosphate hydrolases"/>
    <property type="match status" value="2"/>
</dbReference>
<gene>
    <name evidence="7" type="ORF">DB32_004880</name>
</gene>
<dbReference type="InterPro" id="IPR003593">
    <property type="entry name" value="AAA+_ATPase"/>
</dbReference>
<dbReference type="GO" id="GO:0005737">
    <property type="term" value="C:cytoplasm"/>
    <property type="evidence" value="ECO:0007669"/>
    <property type="project" value="TreeGrafter"/>
</dbReference>
<organism evidence="7 8">
    <name type="scientific">Sandaracinus amylolyticus</name>
    <dbReference type="NCBI Taxonomy" id="927083"/>
    <lineage>
        <taxon>Bacteria</taxon>
        <taxon>Pseudomonadati</taxon>
        <taxon>Myxococcota</taxon>
        <taxon>Polyangia</taxon>
        <taxon>Polyangiales</taxon>
        <taxon>Sandaracinaceae</taxon>
        <taxon>Sandaracinus</taxon>
    </lineage>
</organism>
<evidence type="ECO:0000259" key="5">
    <source>
        <dbReference type="SMART" id="SM00382"/>
    </source>
</evidence>
<keyword evidence="3" id="KW-0143">Chaperone</keyword>
<dbReference type="InterPro" id="IPR001270">
    <property type="entry name" value="ClpA/B"/>
</dbReference>
<keyword evidence="1" id="KW-0547">Nucleotide-binding</keyword>
<feature type="domain" description="AAA+ ATPase" evidence="5">
    <location>
        <begin position="243"/>
        <end position="512"/>
    </location>
</feature>
<dbReference type="Pfam" id="PF07724">
    <property type="entry name" value="AAA_2"/>
    <property type="match status" value="1"/>
</dbReference>
<dbReference type="STRING" id="927083.DB32_004880"/>
<dbReference type="SMART" id="SM01086">
    <property type="entry name" value="ClpB_D2-small"/>
    <property type="match status" value="1"/>
</dbReference>
<evidence type="ECO:0000256" key="4">
    <source>
        <dbReference type="SAM" id="MobiDB-lite"/>
    </source>
</evidence>
<dbReference type="EMBL" id="CP011125">
    <property type="protein sequence ID" value="AKF07731.1"/>
    <property type="molecule type" value="Genomic_DNA"/>
</dbReference>
<dbReference type="GO" id="GO:0034605">
    <property type="term" value="P:cellular response to heat"/>
    <property type="evidence" value="ECO:0007669"/>
    <property type="project" value="TreeGrafter"/>
</dbReference>
<evidence type="ECO:0000256" key="3">
    <source>
        <dbReference type="ARBA" id="ARBA00023186"/>
    </source>
</evidence>
<dbReference type="InterPro" id="IPR019489">
    <property type="entry name" value="Clp_ATPase_C"/>
</dbReference>
<evidence type="ECO:0000256" key="2">
    <source>
        <dbReference type="ARBA" id="ARBA00022840"/>
    </source>
</evidence>
<dbReference type="Pfam" id="PF10431">
    <property type="entry name" value="ClpB_D2-small"/>
    <property type="match status" value="1"/>
</dbReference>
<dbReference type="SMART" id="SM00382">
    <property type="entry name" value="AAA"/>
    <property type="match status" value="2"/>
</dbReference>
<dbReference type="PRINTS" id="PR00300">
    <property type="entry name" value="CLPPROTEASEA"/>
</dbReference>
<proteinExistence type="predicted"/>
<dbReference type="KEGG" id="samy:DB32_004880"/>
<name>A0A0F6W546_9BACT</name>
<dbReference type="InterPro" id="IPR050130">
    <property type="entry name" value="ClpA_ClpB"/>
</dbReference>
<evidence type="ECO:0000313" key="7">
    <source>
        <dbReference type="EMBL" id="AKF07731.1"/>
    </source>
</evidence>
<dbReference type="PANTHER" id="PTHR11638">
    <property type="entry name" value="ATP-DEPENDENT CLP PROTEASE"/>
    <property type="match status" value="1"/>
</dbReference>
<keyword evidence="8" id="KW-1185">Reference proteome</keyword>
<feature type="domain" description="AAA+ ATPase" evidence="5">
    <location>
        <begin position="518"/>
        <end position="662"/>
    </location>
</feature>
<dbReference type="InterPro" id="IPR027417">
    <property type="entry name" value="P-loop_NTPase"/>
</dbReference>
<sequence>MSEGSNDVRGARELDSLALVQALPGGRALVRSPVEPGAIAFERESEAIEELRLFLAATLARARSAEHVARHALPIATTLHAVRAELRDPSLPRRIQRAIPIDVPCVVVPTGPDREGARDAWLLFPTLAAAGWVAAHEDVEVVAKREAARLLAALAPTPDARRALIGVAGHALEPMRVPLEASSDATSAAERKRRAQNEARKRADDLLRTVARPLHRELPEDAPPVLGRDREIAMLTALCATPETARVAIVGAPLVGKSAVVHAWIRRERAAGRAPRVYQTSAAQLVAGMSFLGQWQERLRRVIDAAETLSAFLYFDDLGDLLADRAEGSVDLVSSLKSWIEQGRLRLLGELSDDAADRLETRQPGFASLLHRVRVAPLERASTERALDAAVAWSRAHAPGRAVPDDAGRVAILDLAERFLPYQPFPGKALRLLDEIRAAEESEARADRAAPIDAARVFRAFSLASGVPEALLRPDRRLDASELRASFAARIAGQDEAVRRVVDTLCVVKADLAPGDKPLATFLFVGPTGVGKTELARTLAAHLFGSPDRLLRLDMSEYADPSAAMRLIGAEGGDGLLTRAVRQQPFCVVLLDEIEKAHPSVFDLLLQVTGEGRLTDGRGRIAYFHDAIVVMTSNLGATHRAASIGIGARDVPDDEHYLRAVERAFRPELVNRIDRIVPLHPLGTIEMRQVVRLLLARIEQRRGLVEHGIALVVSDAAADRLAVAGTSEHYGARALRRHVEDTLVAPAAHLLARLGDRARNAVVRVRNEDEPATKAPPLVRVAIDDLVIEIERGEGRTGRRDVVELEAITEVRRRAQAWLAAPAFTDVRARVELLVSEMSWGDVDERDRRRGDVPAREIGTLRTEHHRLADPSDRVITQMRELESIEELALTSVLAGRGAESLLADARASEWALRRALGRVFVAPLRADSIVLLVEERGGRTLDRWLLPLLDRESELGWVARLHLEGDRGDEWPVTRRWGPPRTIDHARERLARDDRASTSVILAVRGRDAGSLLAAEAGLHRWKHGERREHLAITVLRTEGSLDDAHWRSTTLVEPRPRGEIPARVATVRDWDLPTRSLAIVDGRERLAIDAAHGARELEAIVFEHLWRTGGGQPASAVRGVLDAPSDAETLDEEEAS</sequence>
<dbReference type="OrthoDB" id="8857354at2"/>
<dbReference type="GO" id="GO:0005524">
    <property type="term" value="F:ATP binding"/>
    <property type="evidence" value="ECO:0007669"/>
    <property type="project" value="UniProtKB-KW"/>
</dbReference>
<evidence type="ECO:0000259" key="6">
    <source>
        <dbReference type="SMART" id="SM01086"/>
    </source>
</evidence>
<dbReference type="Gene3D" id="3.40.50.300">
    <property type="entry name" value="P-loop containing nucleotide triphosphate hydrolases"/>
    <property type="match status" value="2"/>
</dbReference>
<dbReference type="InterPro" id="IPR003959">
    <property type="entry name" value="ATPase_AAA_core"/>
</dbReference>
<dbReference type="AlphaFoldDB" id="A0A0F6W546"/>
<feature type="region of interest" description="Disordered" evidence="4">
    <location>
        <begin position="180"/>
        <end position="202"/>
    </location>
</feature>
<accession>A0A0F6W546</accession>
<dbReference type="Proteomes" id="UP000034883">
    <property type="component" value="Chromosome"/>
</dbReference>
<feature type="domain" description="Clp ATPase C-terminal" evidence="6">
    <location>
        <begin position="682"/>
        <end position="774"/>
    </location>
</feature>